<feature type="signal peptide" evidence="1">
    <location>
        <begin position="1"/>
        <end position="22"/>
    </location>
</feature>
<dbReference type="Gene3D" id="1.25.40.10">
    <property type="entry name" value="Tetratricopeptide repeat domain"/>
    <property type="match status" value="1"/>
</dbReference>
<comment type="caution">
    <text evidence="2">The sequence shown here is derived from an EMBL/GenBank/DDBJ whole genome shotgun (WGS) entry which is preliminary data.</text>
</comment>
<keyword evidence="1" id="KW-0732">Signal</keyword>
<dbReference type="SUPFAM" id="SSF81901">
    <property type="entry name" value="HCP-like"/>
    <property type="match status" value="2"/>
</dbReference>
<organism evidence="2 3">
    <name type="scientific">Celerinatantimonas diazotrophica</name>
    <dbReference type="NCBI Taxonomy" id="412034"/>
    <lineage>
        <taxon>Bacteria</taxon>
        <taxon>Pseudomonadati</taxon>
        <taxon>Pseudomonadota</taxon>
        <taxon>Gammaproteobacteria</taxon>
        <taxon>Celerinatantimonadaceae</taxon>
        <taxon>Celerinatantimonas</taxon>
    </lineage>
</organism>
<proteinExistence type="predicted"/>
<evidence type="ECO:0000313" key="3">
    <source>
        <dbReference type="Proteomes" id="UP000295565"/>
    </source>
</evidence>
<evidence type="ECO:0000256" key="1">
    <source>
        <dbReference type="SAM" id="SignalP"/>
    </source>
</evidence>
<dbReference type="InterPro" id="IPR011990">
    <property type="entry name" value="TPR-like_helical_dom_sf"/>
</dbReference>
<dbReference type="Proteomes" id="UP000295565">
    <property type="component" value="Unassembled WGS sequence"/>
</dbReference>
<evidence type="ECO:0000313" key="2">
    <source>
        <dbReference type="EMBL" id="TCK62709.1"/>
    </source>
</evidence>
<accession>A0A4R1KH55</accession>
<gene>
    <name evidence="2" type="ORF">EV690_0374</name>
</gene>
<sequence>MQSRYLSIAILLCIAMSFPLQAMPTIHNGLDALWHHHYQKAEQVFQTLGEQGNAHAMYWLGNTYQLEGGMKRLDAGRILLRAAEMSDPWAMYRLYTKNPYSLCTVWPCSSKWDSKAVAIWERQSNGGNGKATFALALRKARTFWYNVTKWLPGMGQEKLNKMALKAFHQGYLGASYYIANHSTPHDFKYIIQAASAGFIPAYRVLTVHYKKTNNIQLAEKYQKKALQSGETDFISLLFHAHMQGALGYSKNPEKAYYYGKISSFYGEDVSGFFRADKSSKEFSLSTKVAKDKQIVLTQKAKEFVRTHPPYHYYDEFSFPIYAMRF</sequence>
<evidence type="ECO:0008006" key="4">
    <source>
        <dbReference type="Google" id="ProtNLM"/>
    </source>
</evidence>
<reference evidence="2 3" key="1">
    <citation type="submission" date="2019-03" db="EMBL/GenBank/DDBJ databases">
        <title>Genomic Encyclopedia of Type Strains, Phase IV (KMG-IV): sequencing the most valuable type-strain genomes for metagenomic binning, comparative biology and taxonomic classification.</title>
        <authorList>
            <person name="Goeker M."/>
        </authorList>
    </citation>
    <scope>NUCLEOTIDE SEQUENCE [LARGE SCALE GENOMIC DNA]</scope>
    <source>
        <strain evidence="2 3">DSM 18577</strain>
    </source>
</reference>
<dbReference type="AlphaFoldDB" id="A0A4R1KH55"/>
<feature type="chain" id="PRO_5020493307" description="Sel1 repeat-containing protein" evidence="1">
    <location>
        <begin position="23"/>
        <end position="325"/>
    </location>
</feature>
<keyword evidence="3" id="KW-1185">Reference proteome</keyword>
<dbReference type="EMBL" id="SMGD01000004">
    <property type="protein sequence ID" value="TCK62709.1"/>
    <property type="molecule type" value="Genomic_DNA"/>
</dbReference>
<protein>
    <recommendedName>
        <fullName evidence="4">Sel1 repeat-containing protein</fullName>
    </recommendedName>
</protein>
<name>A0A4R1KH55_9GAMM</name>